<dbReference type="AlphaFoldDB" id="A7IBU1"/>
<evidence type="ECO:0000313" key="2">
    <source>
        <dbReference type="EMBL" id="ABS65484.1"/>
    </source>
</evidence>
<evidence type="ECO:0000259" key="1">
    <source>
        <dbReference type="SMART" id="SM00974"/>
    </source>
</evidence>
<dbReference type="HOGENOM" id="CLU_136182_0_0_5"/>
<accession>A7IBU1</accession>
<gene>
    <name evidence="2" type="ordered locus">Xaut_0226</name>
</gene>
<organism evidence="2 3">
    <name type="scientific">Xanthobacter autotrophicus (strain ATCC BAA-1158 / Py2)</name>
    <dbReference type="NCBI Taxonomy" id="78245"/>
    <lineage>
        <taxon>Bacteria</taxon>
        <taxon>Pseudomonadati</taxon>
        <taxon>Pseudomonadota</taxon>
        <taxon>Alphaproteobacteria</taxon>
        <taxon>Hyphomicrobiales</taxon>
        <taxon>Xanthobacteraceae</taxon>
        <taxon>Xanthobacter</taxon>
    </lineage>
</organism>
<dbReference type="OrthoDB" id="8264993at2"/>
<dbReference type="STRING" id="78245.Xaut_0226"/>
<dbReference type="InterPro" id="IPR018306">
    <property type="entry name" value="Phage_T5_Orf172_DNA-bd"/>
</dbReference>
<protein>
    <recommendedName>
        <fullName evidence="1">Bacteriophage T5 Orf172 DNA-binding domain-containing protein</fullName>
    </recommendedName>
</protein>
<keyword evidence="3" id="KW-1185">Reference proteome</keyword>
<proteinExistence type="predicted"/>
<dbReference type="KEGG" id="xau:Xaut_0226"/>
<dbReference type="Proteomes" id="UP000002417">
    <property type="component" value="Chromosome"/>
</dbReference>
<dbReference type="Pfam" id="PF13455">
    <property type="entry name" value="MUG113"/>
    <property type="match status" value="1"/>
</dbReference>
<dbReference type="SMART" id="SM00974">
    <property type="entry name" value="T5orf172"/>
    <property type="match status" value="1"/>
</dbReference>
<name>A7IBU1_XANP2</name>
<evidence type="ECO:0000313" key="3">
    <source>
        <dbReference type="Proteomes" id="UP000002417"/>
    </source>
</evidence>
<sequence>MAVYFIHQEERGQWLMKVGRATDIRRRLGQLQTGNPKQLALVGWIEAADDTRTEKALHRKYAGANVGGEWFALQPADILGDLQAAGIEGFVAKNADAFEITGRDSDAVPEYLGVWVWADLEIDECCPFCGCLCGMAFQDASQMYHCLSCDALTDFSELSPDFDTEEDYLAWKAQEVARKARLPPPPPRRRFVT</sequence>
<feature type="domain" description="Bacteriophage T5 Orf172 DNA-binding" evidence="1">
    <location>
        <begin position="10"/>
        <end position="85"/>
    </location>
</feature>
<dbReference type="EMBL" id="CP000781">
    <property type="protein sequence ID" value="ABS65484.1"/>
    <property type="molecule type" value="Genomic_DNA"/>
</dbReference>
<reference evidence="2 3" key="1">
    <citation type="submission" date="2007-07" db="EMBL/GenBank/DDBJ databases">
        <title>Complete sequence of chromosome of Xanthobacter autotrophicus Py2.</title>
        <authorList>
            <consortium name="US DOE Joint Genome Institute"/>
            <person name="Copeland A."/>
            <person name="Lucas S."/>
            <person name="Lapidus A."/>
            <person name="Barry K."/>
            <person name="Glavina del Rio T."/>
            <person name="Hammon N."/>
            <person name="Israni S."/>
            <person name="Dalin E."/>
            <person name="Tice H."/>
            <person name="Pitluck S."/>
            <person name="Sims D."/>
            <person name="Brettin T."/>
            <person name="Bruce D."/>
            <person name="Detter J.C."/>
            <person name="Han C."/>
            <person name="Tapia R."/>
            <person name="Brainard J."/>
            <person name="Schmutz J."/>
            <person name="Larimer F."/>
            <person name="Land M."/>
            <person name="Hauser L."/>
            <person name="Kyrpides N."/>
            <person name="Kim E."/>
            <person name="Ensigns S.A."/>
            <person name="Richardson P."/>
        </authorList>
    </citation>
    <scope>NUCLEOTIDE SEQUENCE [LARGE SCALE GENOMIC DNA]</scope>
    <source>
        <strain evidence="3">ATCC BAA-1158 / Py2</strain>
    </source>
</reference>
<dbReference type="eggNOG" id="ENOG5032TES">
    <property type="taxonomic scope" value="Bacteria"/>
</dbReference>